<dbReference type="AlphaFoldDB" id="A0A0F9VCC3"/>
<sequence>MKLLIVTNDNQVIDTIGDIEEYNLDKPIARASLIDDIQDIIKRQEVNQ</sequence>
<proteinExistence type="predicted"/>
<gene>
    <name evidence="1" type="ORF">LCGC14_0422640</name>
</gene>
<reference evidence="1" key="1">
    <citation type="journal article" date="2015" name="Nature">
        <title>Complex archaea that bridge the gap between prokaryotes and eukaryotes.</title>
        <authorList>
            <person name="Spang A."/>
            <person name="Saw J.H."/>
            <person name="Jorgensen S.L."/>
            <person name="Zaremba-Niedzwiedzka K."/>
            <person name="Martijn J."/>
            <person name="Lind A.E."/>
            <person name="van Eijk R."/>
            <person name="Schleper C."/>
            <person name="Guy L."/>
            <person name="Ettema T.J."/>
        </authorList>
    </citation>
    <scope>NUCLEOTIDE SEQUENCE</scope>
</reference>
<evidence type="ECO:0000313" key="1">
    <source>
        <dbReference type="EMBL" id="KKN71221.1"/>
    </source>
</evidence>
<protein>
    <submittedName>
        <fullName evidence="1">Uncharacterized protein</fullName>
    </submittedName>
</protein>
<accession>A0A0F9VCC3</accession>
<organism evidence="1">
    <name type="scientific">marine sediment metagenome</name>
    <dbReference type="NCBI Taxonomy" id="412755"/>
    <lineage>
        <taxon>unclassified sequences</taxon>
        <taxon>metagenomes</taxon>
        <taxon>ecological metagenomes</taxon>
    </lineage>
</organism>
<comment type="caution">
    <text evidence="1">The sequence shown here is derived from an EMBL/GenBank/DDBJ whole genome shotgun (WGS) entry which is preliminary data.</text>
</comment>
<dbReference type="EMBL" id="LAZR01000387">
    <property type="protein sequence ID" value="KKN71221.1"/>
    <property type="molecule type" value="Genomic_DNA"/>
</dbReference>
<name>A0A0F9VCC3_9ZZZZ</name>